<dbReference type="AlphaFoldDB" id="A0A8S3I1C3"/>
<keyword evidence="1" id="KW-0547">Nucleotide-binding</keyword>
<dbReference type="GO" id="GO:0005524">
    <property type="term" value="F:ATP binding"/>
    <property type="evidence" value="ECO:0007669"/>
    <property type="project" value="UniProtKB-KW"/>
</dbReference>
<dbReference type="Proteomes" id="UP000681720">
    <property type="component" value="Unassembled WGS sequence"/>
</dbReference>
<dbReference type="GO" id="GO:0030687">
    <property type="term" value="C:preribosome, large subunit precursor"/>
    <property type="evidence" value="ECO:0007669"/>
    <property type="project" value="TreeGrafter"/>
</dbReference>
<keyword evidence="2" id="KW-0067">ATP-binding</keyword>
<evidence type="ECO:0000259" key="3">
    <source>
        <dbReference type="Pfam" id="PF07728"/>
    </source>
</evidence>
<reference evidence="4" key="1">
    <citation type="submission" date="2021-02" db="EMBL/GenBank/DDBJ databases">
        <authorList>
            <person name="Nowell W R."/>
        </authorList>
    </citation>
    <scope>NUCLEOTIDE SEQUENCE</scope>
</reference>
<proteinExistence type="predicted"/>
<dbReference type="Gene3D" id="3.40.50.300">
    <property type="entry name" value="P-loop containing nucleotide triphosphate hydrolases"/>
    <property type="match status" value="1"/>
</dbReference>
<protein>
    <recommendedName>
        <fullName evidence="3">ATPase dynein-related AAA domain-containing protein</fullName>
    </recommendedName>
</protein>
<accession>A0A8S3I1C3</accession>
<comment type="caution">
    <text evidence="4">The sequence shown here is derived from an EMBL/GenBank/DDBJ whole genome shotgun (WGS) entry which is preliminary data.</text>
</comment>
<dbReference type="PANTHER" id="PTHR48103">
    <property type="entry name" value="MIDASIN-RELATED"/>
    <property type="match status" value="1"/>
</dbReference>
<evidence type="ECO:0000313" key="5">
    <source>
        <dbReference type="Proteomes" id="UP000681720"/>
    </source>
</evidence>
<dbReference type="GO" id="GO:0016887">
    <property type="term" value="F:ATP hydrolysis activity"/>
    <property type="evidence" value="ECO:0007669"/>
    <property type="project" value="InterPro"/>
</dbReference>
<dbReference type="InterPro" id="IPR011704">
    <property type="entry name" value="ATPase_dyneun-rel_AAA"/>
</dbReference>
<name>A0A8S3I1C3_9BILA</name>
<evidence type="ECO:0000256" key="1">
    <source>
        <dbReference type="ARBA" id="ARBA00022741"/>
    </source>
</evidence>
<organism evidence="4 5">
    <name type="scientific">Rotaria magnacalcarata</name>
    <dbReference type="NCBI Taxonomy" id="392030"/>
    <lineage>
        <taxon>Eukaryota</taxon>
        <taxon>Metazoa</taxon>
        <taxon>Spiralia</taxon>
        <taxon>Gnathifera</taxon>
        <taxon>Rotifera</taxon>
        <taxon>Eurotatoria</taxon>
        <taxon>Bdelloidea</taxon>
        <taxon>Philodinida</taxon>
        <taxon>Philodinidae</taxon>
        <taxon>Rotaria</taxon>
    </lineage>
</organism>
<dbReference type="InterPro" id="IPR027417">
    <property type="entry name" value="P-loop_NTPase"/>
</dbReference>
<feature type="non-terminal residue" evidence="4">
    <location>
        <position position="339"/>
    </location>
</feature>
<evidence type="ECO:0000256" key="2">
    <source>
        <dbReference type="ARBA" id="ARBA00022840"/>
    </source>
</evidence>
<dbReference type="GO" id="GO:0000027">
    <property type="term" value="P:ribosomal large subunit assembly"/>
    <property type="evidence" value="ECO:0007669"/>
    <property type="project" value="TreeGrafter"/>
</dbReference>
<evidence type="ECO:0000313" key="4">
    <source>
        <dbReference type="EMBL" id="CAF5190757.1"/>
    </source>
</evidence>
<dbReference type="GO" id="GO:0005634">
    <property type="term" value="C:nucleus"/>
    <property type="evidence" value="ECO:0007669"/>
    <property type="project" value="TreeGrafter"/>
</dbReference>
<dbReference type="Pfam" id="PF07728">
    <property type="entry name" value="AAA_5"/>
    <property type="match status" value="1"/>
</dbReference>
<dbReference type="GO" id="GO:0000055">
    <property type="term" value="P:ribosomal large subunit export from nucleus"/>
    <property type="evidence" value="ECO:0007669"/>
    <property type="project" value="TreeGrafter"/>
</dbReference>
<dbReference type="PANTHER" id="PTHR48103:SF2">
    <property type="entry name" value="MIDASIN"/>
    <property type="match status" value="1"/>
</dbReference>
<sequence>MFFSADVTNKQDYAQVRREDFVNAGQLLNALKMSELKKMDNHLRNYLPGIQQPSSSLASSMSNDSGNTVRLTLTETALENISKVMEVVNDPVPILLEGSTGVGKSASIMEAAYLCGQRELVRYNMSSRVSIDDLLGKVALVFNEKTESTVFQFVEGPFTRAFANGYWLLLDELNLAQDTVLQAIESALDTCQLTINNTSSSQDPVIIHRKHNDFRLFATQNPNSGFFKGKREKLSASSLSRFRPMIFKEMPDEEWRQIVEIRLKSYFPERAKSLSEDLVHKFNVELKQLLKKKNFEEIGPYTEISIRELLKWINLLIWQKEHNEWPSDIGKQCAVLSFS</sequence>
<feature type="domain" description="ATPase dynein-related AAA" evidence="3">
    <location>
        <begin position="94"/>
        <end position="242"/>
    </location>
</feature>
<gene>
    <name evidence="4" type="ORF">GIL414_LOCUS72928</name>
</gene>
<dbReference type="EMBL" id="CAJOBJ010337519">
    <property type="protein sequence ID" value="CAF5190757.1"/>
    <property type="molecule type" value="Genomic_DNA"/>
</dbReference>
<dbReference type="SUPFAM" id="SSF52540">
    <property type="entry name" value="P-loop containing nucleoside triphosphate hydrolases"/>
    <property type="match status" value="1"/>
</dbReference>